<keyword evidence="7 10" id="KW-0648">Protein biosynthesis</keyword>
<dbReference type="InterPro" id="IPR036986">
    <property type="entry name" value="S4_RNA-bd_sf"/>
</dbReference>
<keyword evidence="4 10" id="KW-0547">Nucleotide-binding</keyword>
<keyword evidence="2 10" id="KW-0963">Cytoplasm</keyword>
<dbReference type="Gene3D" id="3.10.290.10">
    <property type="entry name" value="RNA-binding S4 domain"/>
    <property type="match status" value="1"/>
</dbReference>
<dbReference type="OrthoDB" id="9804243at2"/>
<dbReference type="FunFam" id="3.10.290.10:FF:000022">
    <property type="entry name" value="Tyrosine--tRNA ligase"/>
    <property type="match status" value="1"/>
</dbReference>
<keyword evidence="5 10" id="KW-0067">ATP-binding</keyword>
<feature type="short sequence motif" description="'KMSKS' region" evidence="10">
    <location>
        <begin position="245"/>
        <end position="249"/>
    </location>
</feature>
<organism evidence="13 14">
    <name type="scientific">Pandoraea bronchicola</name>
    <dbReference type="NCBI Taxonomy" id="2508287"/>
    <lineage>
        <taxon>Bacteria</taxon>
        <taxon>Pseudomonadati</taxon>
        <taxon>Pseudomonadota</taxon>
        <taxon>Betaproteobacteria</taxon>
        <taxon>Burkholderiales</taxon>
        <taxon>Burkholderiaceae</taxon>
        <taxon>Pandoraea</taxon>
    </lineage>
</organism>
<gene>
    <name evidence="10" type="primary">tyrS</name>
    <name evidence="13" type="ORF">PBR20603_00019</name>
</gene>
<dbReference type="InterPro" id="IPR024088">
    <property type="entry name" value="Tyr-tRNA-ligase_bac-type"/>
</dbReference>
<feature type="domain" description="RNA-binding S4" evidence="12">
    <location>
        <begin position="353"/>
        <end position="414"/>
    </location>
</feature>
<evidence type="ECO:0000256" key="10">
    <source>
        <dbReference type="HAMAP-Rule" id="MF_02007"/>
    </source>
</evidence>
<dbReference type="PANTHER" id="PTHR11766:SF1">
    <property type="entry name" value="TYROSINE--TRNA LIGASE"/>
    <property type="match status" value="1"/>
</dbReference>
<reference evidence="13 14" key="1">
    <citation type="submission" date="2019-08" db="EMBL/GenBank/DDBJ databases">
        <authorList>
            <person name="Peeters C."/>
        </authorList>
    </citation>
    <scope>NUCLEOTIDE SEQUENCE [LARGE SCALE GENOMIC DNA]</scope>
    <source>
        <strain evidence="13 14">LMG 20603</strain>
    </source>
</reference>
<comment type="function">
    <text evidence="10">Catalyzes the attachment of tyrosine to tRNA(Tyr) in a two-step reaction: tyrosine is first activated by ATP to form Tyr-AMP and then transferred to the acceptor end of tRNA(Tyr).</text>
</comment>
<dbReference type="SMART" id="SM00363">
    <property type="entry name" value="S4"/>
    <property type="match status" value="1"/>
</dbReference>
<dbReference type="InterPro" id="IPR002942">
    <property type="entry name" value="S4_RNA-bd"/>
</dbReference>
<dbReference type="GO" id="GO:0006437">
    <property type="term" value="P:tyrosyl-tRNA aminoacylation"/>
    <property type="evidence" value="ECO:0007669"/>
    <property type="project" value="UniProtKB-UniRule"/>
</dbReference>
<feature type="binding site" evidence="10">
    <location>
        <position position="248"/>
    </location>
    <ligand>
        <name>ATP</name>
        <dbReference type="ChEBI" id="CHEBI:30616"/>
    </ligand>
</feature>
<comment type="subcellular location">
    <subcellularLocation>
        <location evidence="10">Cytoplasm</location>
    </subcellularLocation>
</comment>
<dbReference type="Pfam" id="PF01479">
    <property type="entry name" value="S4"/>
    <property type="match status" value="1"/>
</dbReference>
<evidence type="ECO:0000256" key="11">
    <source>
        <dbReference type="PROSITE-ProRule" id="PRU00182"/>
    </source>
</evidence>
<protein>
    <recommendedName>
        <fullName evidence="10">Tyrosine--tRNA ligase</fullName>
        <ecNumber evidence="10">6.1.1.1</ecNumber>
    </recommendedName>
    <alternativeName>
        <fullName evidence="10">Tyrosyl-tRNA synthetase</fullName>
        <shortName evidence="10">TyrRS</shortName>
    </alternativeName>
</protein>
<comment type="catalytic activity">
    <reaction evidence="9 10">
        <text>tRNA(Tyr) + L-tyrosine + ATP = L-tyrosyl-tRNA(Tyr) + AMP + diphosphate + H(+)</text>
        <dbReference type="Rhea" id="RHEA:10220"/>
        <dbReference type="Rhea" id="RHEA-COMP:9706"/>
        <dbReference type="Rhea" id="RHEA-COMP:9707"/>
        <dbReference type="ChEBI" id="CHEBI:15378"/>
        <dbReference type="ChEBI" id="CHEBI:30616"/>
        <dbReference type="ChEBI" id="CHEBI:33019"/>
        <dbReference type="ChEBI" id="CHEBI:58315"/>
        <dbReference type="ChEBI" id="CHEBI:78442"/>
        <dbReference type="ChEBI" id="CHEBI:78536"/>
        <dbReference type="ChEBI" id="CHEBI:456215"/>
        <dbReference type="EC" id="6.1.1.1"/>
    </reaction>
</comment>
<evidence type="ECO:0000313" key="13">
    <source>
        <dbReference type="EMBL" id="VVE86100.1"/>
    </source>
</evidence>
<evidence type="ECO:0000256" key="6">
    <source>
        <dbReference type="ARBA" id="ARBA00022884"/>
    </source>
</evidence>
<comment type="similarity">
    <text evidence="10">Belongs to the class-I aminoacyl-tRNA synthetase family. TyrS type 2 subfamily.</text>
</comment>
<dbReference type="Gene3D" id="3.40.50.620">
    <property type="entry name" value="HUPs"/>
    <property type="match status" value="1"/>
</dbReference>
<dbReference type="InterPro" id="IPR024108">
    <property type="entry name" value="Tyr-tRNA-ligase_bac_2"/>
</dbReference>
<keyword evidence="8 10" id="KW-0030">Aminoacyl-tRNA synthetase</keyword>
<evidence type="ECO:0000259" key="12">
    <source>
        <dbReference type="SMART" id="SM00363"/>
    </source>
</evidence>
<proteinExistence type="inferred from homology"/>
<dbReference type="Gene3D" id="1.10.240.10">
    <property type="entry name" value="Tyrosyl-Transfer RNA Synthetase"/>
    <property type="match status" value="1"/>
</dbReference>
<dbReference type="PROSITE" id="PS00178">
    <property type="entry name" value="AA_TRNA_LIGASE_I"/>
    <property type="match status" value="1"/>
</dbReference>
<dbReference type="Proteomes" id="UP000382040">
    <property type="component" value="Unassembled WGS sequence"/>
</dbReference>
<dbReference type="PROSITE" id="PS50889">
    <property type="entry name" value="S4"/>
    <property type="match status" value="1"/>
</dbReference>
<dbReference type="InterPro" id="IPR001412">
    <property type="entry name" value="aa-tRNA-synth_I_CS"/>
</dbReference>
<dbReference type="RefSeq" id="WP_150557545.1">
    <property type="nucleotide sequence ID" value="NZ_CABPST010000001.1"/>
</dbReference>
<accession>A0A5E5BP61</accession>
<comment type="subunit">
    <text evidence="1 10">Homodimer.</text>
</comment>
<keyword evidence="3 10" id="KW-0436">Ligase</keyword>
<evidence type="ECO:0000256" key="5">
    <source>
        <dbReference type="ARBA" id="ARBA00022840"/>
    </source>
</evidence>
<evidence type="ECO:0000256" key="7">
    <source>
        <dbReference type="ARBA" id="ARBA00022917"/>
    </source>
</evidence>
<dbReference type="EMBL" id="CABPST010000001">
    <property type="protein sequence ID" value="VVE86100.1"/>
    <property type="molecule type" value="Genomic_DNA"/>
</dbReference>
<dbReference type="GO" id="GO:0003723">
    <property type="term" value="F:RNA binding"/>
    <property type="evidence" value="ECO:0007669"/>
    <property type="project" value="UniProtKB-KW"/>
</dbReference>
<sequence length="414" mass="45859">MTSEHALTSEKKYPVTDATRAALAIAKRGCDELLVEEEFLQKLARSEATGKPLRIKLGLDPTAPDIHIGHTVVLNKMRQLQDLGHTVIFLIGDFTSLIGDPSGRNSTRPPLTREQIESNAKTYFEQAALVLDRSKTEIRYNSEWSMKLGADGMIKLASRYTMARMLEREDFTKRFQGGVPIAIHEFLYPLMQGYDSVALESDLELGGTDQKFNLLVGRELQKQYGQEPQCILTMPLLEGLDGVEKMSKSKGNYVGISEKPSEMFGKLMSISDDLMWRYYELLSFRSLEAIAQLRKDVEGGRNPRDVKVLLAQEIVARFHSQADAERALEDFNARAKGGVPDDIPEVSLDGAPLGIAQLLKQAGLVPSTSEANRNIEQGGVRIDGEAVSDKGAKIEAGTYVVQVGKRRFARVTLA</sequence>
<dbReference type="SUPFAM" id="SSF55174">
    <property type="entry name" value="Alpha-L RNA-binding motif"/>
    <property type="match status" value="1"/>
</dbReference>
<dbReference type="InterPro" id="IPR002305">
    <property type="entry name" value="aa-tRNA-synth_Ic"/>
</dbReference>
<feature type="short sequence motif" description="'HIGH' region" evidence="10">
    <location>
        <begin position="61"/>
        <end position="70"/>
    </location>
</feature>
<dbReference type="SUPFAM" id="SSF52374">
    <property type="entry name" value="Nucleotidylyl transferase"/>
    <property type="match status" value="1"/>
</dbReference>
<dbReference type="InterPro" id="IPR014729">
    <property type="entry name" value="Rossmann-like_a/b/a_fold"/>
</dbReference>
<evidence type="ECO:0000256" key="3">
    <source>
        <dbReference type="ARBA" id="ARBA00022598"/>
    </source>
</evidence>
<dbReference type="InterPro" id="IPR002307">
    <property type="entry name" value="Tyr-tRNA-ligase"/>
</dbReference>
<dbReference type="EC" id="6.1.1.1" evidence="10"/>
<dbReference type="GO" id="GO:0005524">
    <property type="term" value="F:ATP binding"/>
    <property type="evidence" value="ECO:0007669"/>
    <property type="project" value="UniProtKB-UniRule"/>
</dbReference>
<dbReference type="FunFam" id="3.40.50.620:FF:000061">
    <property type="entry name" value="Tyrosine--tRNA ligase"/>
    <property type="match status" value="1"/>
</dbReference>
<dbReference type="FunFam" id="1.10.240.10:FF:000006">
    <property type="entry name" value="Tyrosine--tRNA ligase"/>
    <property type="match status" value="1"/>
</dbReference>
<dbReference type="NCBIfam" id="TIGR00234">
    <property type="entry name" value="tyrS"/>
    <property type="match status" value="1"/>
</dbReference>
<evidence type="ECO:0000256" key="4">
    <source>
        <dbReference type="ARBA" id="ARBA00022741"/>
    </source>
</evidence>
<dbReference type="GO" id="GO:0005829">
    <property type="term" value="C:cytosol"/>
    <property type="evidence" value="ECO:0007669"/>
    <property type="project" value="TreeGrafter"/>
</dbReference>
<dbReference type="Pfam" id="PF00579">
    <property type="entry name" value="tRNA-synt_1b"/>
    <property type="match status" value="1"/>
</dbReference>
<evidence type="ECO:0000256" key="8">
    <source>
        <dbReference type="ARBA" id="ARBA00023146"/>
    </source>
</evidence>
<dbReference type="CDD" id="cd00805">
    <property type="entry name" value="TyrRS_core"/>
    <property type="match status" value="1"/>
</dbReference>
<keyword evidence="6 11" id="KW-0694">RNA-binding</keyword>
<dbReference type="HAMAP" id="MF_02007">
    <property type="entry name" value="Tyr_tRNA_synth_type2"/>
    <property type="match status" value="1"/>
</dbReference>
<evidence type="ECO:0000256" key="9">
    <source>
        <dbReference type="ARBA" id="ARBA00048248"/>
    </source>
</evidence>
<dbReference type="AlphaFoldDB" id="A0A5E5BP61"/>
<evidence type="ECO:0000313" key="14">
    <source>
        <dbReference type="Proteomes" id="UP000382040"/>
    </source>
</evidence>
<dbReference type="CDD" id="cd00165">
    <property type="entry name" value="S4"/>
    <property type="match status" value="1"/>
</dbReference>
<dbReference type="PANTHER" id="PTHR11766">
    <property type="entry name" value="TYROSYL-TRNA SYNTHETASE"/>
    <property type="match status" value="1"/>
</dbReference>
<name>A0A5E5BP61_9BURK</name>
<evidence type="ECO:0000256" key="2">
    <source>
        <dbReference type="ARBA" id="ARBA00022490"/>
    </source>
</evidence>
<keyword evidence="14" id="KW-1185">Reference proteome</keyword>
<dbReference type="GO" id="GO:0004831">
    <property type="term" value="F:tyrosine-tRNA ligase activity"/>
    <property type="evidence" value="ECO:0007669"/>
    <property type="project" value="UniProtKB-UniRule"/>
</dbReference>
<evidence type="ECO:0000256" key="1">
    <source>
        <dbReference type="ARBA" id="ARBA00011738"/>
    </source>
</evidence>
<dbReference type="PRINTS" id="PR01040">
    <property type="entry name" value="TRNASYNTHTYR"/>
</dbReference>